<evidence type="ECO:0000313" key="5">
    <source>
        <dbReference type="Proteomes" id="UP001209713"/>
    </source>
</evidence>
<protein>
    <submittedName>
        <fullName evidence="4">GNAT family N-acetyltransferase</fullName>
    </submittedName>
</protein>
<dbReference type="InterPro" id="IPR000182">
    <property type="entry name" value="GNAT_dom"/>
</dbReference>
<accession>A0ABT2YQ30</accession>
<organism evidence="4 5">
    <name type="scientific">Marinomonas sargassi</name>
    <dbReference type="NCBI Taxonomy" id="2984494"/>
    <lineage>
        <taxon>Bacteria</taxon>
        <taxon>Pseudomonadati</taxon>
        <taxon>Pseudomonadota</taxon>
        <taxon>Gammaproteobacteria</taxon>
        <taxon>Oceanospirillales</taxon>
        <taxon>Oceanospirillaceae</taxon>
        <taxon>Marinomonas</taxon>
    </lineage>
</organism>
<dbReference type="InterPro" id="IPR016181">
    <property type="entry name" value="Acyl_CoA_acyltransferase"/>
</dbReference>
<name>A0ABT2YQ30_9GAMM</name>
<comment type="caution">
    <text evidence="4">The sequence shown here is derived from an EMBL/GenBank/DDBJ whole genome shotgun (WGS) entry which is preliminary data.</text>
</comment>
<dbReference type="PROSITE" id="PS51186">
    <property type="entry name" value="GNAT"/>
    <property type="match status" value="1"/>
</dbReference>
<keyword evidence="5" id="KW-1185">Reference proteome</keyword>
<sequence>MIESVNNHNLDDILPLIKAYQGFYKIDNISDSKNRAFFEQFSETSSLGCQFLYRQEGKVVAFATVYFSYASSIISKVAVMNDVFTLEGYRSQGIARKLIEHCWQYAQANDAVRLQWVTSPKNSAAKRLYDSMKTNQSNWDFYTYSG</sequence>
<dbReference type="PANTHER" id="PTHR10545">
    <property type="entry name" value="DIAMINE N-ACETYLTRANSFERASE"/>
    <property type="match status" value="1"/>
</dbReference>
<dbReference type="Pfam" id="PF00583">
    <property type="entry name" value="Acetyltransf_1"/>
    <property type="match status" value="1"/>
</dbReference>
<evidence type="ECO:0000256" key="2">
    <source>
        <dbReference type="ARBA" id="ARBA00023315"/>
    </source>
</evidence>
<dbReference type="SUPFAM" id="SSF55729">
    <property type="entry name" value="Acyl-CoA N-acyltransferases (Nat)"/>
    <property type="match status" value="1"/>
</dbReference>
<evidence type="ECO:0000259" key="3">
    <source>
        <dbReference type="PROSITE" id="PS51186"/>
    </source>
</evidence>
<proteinExistence type="predicted"/>
<dbReference type="InterPro" id="IPR051016">
    <property type="entry name" value="Diverse_Substrate_AcTransf"/>
</dbReference>
<keyword evidence="2" id="KW-0012">Acyltransferase</keyword>
<evidence type="ECO:0000256" key="1">
    <source>
        <dbReference type="ARBA" id="ARBA00022679"/>
    </source>
</evidence>
<gene>
    <name evidence="4" type="ORF">OFY17_03715</name>
</gene>
<dbReference type="Gene3D" id="3.40.630.30">
    <property type="match status" value="1"/>
</dbReference>
<dbReference type="EMBL" id="JAOVZB010000001">
    <property type="protein sequence ID" value="MCV2401988.1"/>
    <property type="molecule type" value="Genomic_DNA"/>
</dbReference>
<feature type="domain" description="N-acetyltransferase" evidence="3">
    <location>
        <begin position="1"/>
        <end position="146"/>
    </location>
</feature>
<keyword evidence="1" id="KW-0808">Transferase</keyword>
<evidence type="ECO:0000313" key="4">
    <source>
        <dbReference type="EMBL" id="MCV2401988.1"/>
    </source>
</evidence>
<dbReference type="CDD" id="cd04301">
    <property type="entry name" value="NAT_SF"/>
    <property type="match status" value="1"/>
</dbReference>
<dbReference type="Proteomes" id="UP001209713">
    <property type="component" value="Unassembled WGS sequence"/>
</dbReference>
<reference evidence="4 5" key="1">
    <citation type="submission" date="2022-10" db="EMBL/GenBank/DDBJ databases">
        <title>Marinomonas transparenta sp. nov. and Marinomonas sargassi sp. nov., isolated from marine alga (Sargassum natans (L.) Gaillon).</title>
        <authorList>
            <person name="Wang Y."/>
        </authorList>
    </citation>
    <scope>NUCLEOTIDE SEQUENCE [LARGE SCALE GENOMIC DNA]</scope>
    <source>
        <strain evidence="4 5">C2222</strain>
    </source>
</reference>
<dbReference type="RefSeq" id="WP_263529356.1">
    <property type="nucleotide sequence ID" value="NZ_JAOVZB010000001.1"/>
</dbReference>
<dbReference type="PANTHER" id="PTHR10545:SF42">
    <property type="entry name" value="ACETYLTRANSFERASE"/>
    <property type="match status" value="1"/>
</dbReference>